<organism evidence="1">
    <name type="scientific">Anguilla anguilla</name>
    <name type="common">European freshwater eel</name>
    <name type="synonym">Muraena anguilla</name>
    <dbReference type="NCBI Taxonomy" id="7936"/>
    <lineage>
        <taxon>Eukaryota</taxon>
        <taxon>Metazoa</taxon>
        <taxon>Chordata</taxon>
        <taxon>Craniata</taxon>
        <taxon>Vertebrata</taxon>
        <taxon>Euteleostomi</taxon>
        <taxon>Actinopterygii</taxon>
        <taxon>Neopterygii</taxon>
        <taxon>Teleostei</taxon>
        <taxon>Anguilliformes</taxon>
        <taxon>Anguillidae</taxon>
        <taxon>Anguilla</taxon>
    </lineage>
</organism>
<accession>A0A0E9WUT8</accession>
<reference evidence="1" key="2">
    <citation type="journal article" date="2015" name="Fish Shellfish Immunol.">
        <title>Early steps in the European eel (Anguilla anguilla)-Vibrio vulnificus interaction in the gills: Role of the RtxA13 toxin.</title>
        <authorList>
            <person name="Callol A."/>
            <person name="Pajuelo D."/>
            <person name="Ebbesson L."/>
            <person name="Teles M."/>
            <person name="MacKenzie S."/>
            <person name="Amaro C."/>
        </authorList>
    </citation>
    <scope>NUCLEOTIDE SEQUENCE</scope>
</reference>
<name>A0A0E9WUT8_ANGAN</name>
<evidence type="ECO:0000313" key="1">
    <source>
        <dbReference type="EMBL" id="JAH93300.1"/>
    </source>
</evidence>
<dbReference type="EMBL" id="GBXM01015277">
    <property type="protein sequence ID" value="JAH93300.1"/>
    <property type="molecule type" value="Transcribed_RNA"/>
</dbReference>
<dbReference type="AlphaFoldDB" id="A0A0E9WUT8"/>
<proteinExistence type="predicted"/>
<sequence length="84" mass="9963">MVFMRWAMVRTVQLENSWRMVAWIRQSVSRSTAAVASSRMRMRDLRSRALARHRSCLWPTLRFPPPSVTSWFSPSFNPPTYVFK</sequence>
<reference evidence="1" key="1">
    <citation type="submission" date="2014-11" db="EMBL/GenBank/DDBJ databases">
        <authorList>
            <person name="Amaro Gonzalez C."/>
        </authorList>
    </citation>
    <scope>NUCLEOTIDE SEQUENCE</scope>
</reference>
<protein>
    <submittedName>
        <fullName evidence="1">Uncharacterized protein</fullName>
    </submittedName>
</protein>